<reference evidence="1 2" key="1">
    <citation type="submission" date="2024-02" db="EMBL/GenBank/DDBJ databases">
        <title>First draft genome assembly of two strains of Seiridium cardinale.</title>
        <authorList>
            <person name="Emiliani G."/>
            <person name="Scali E."/>
        </authorList>
    </citation>
    <scope>NUCLEOTIDE SEQUENCE [LARGE SCALE GENOMIC DNA]</scope>
    <source>
        <strain evidence="1 2">BM-138-000479</strain>
    </source>
</reference>
<accession>A0ABR2XD68</accession>
<keyword evidence="2" id="KW-1185">Reference proteome</keyword>
<gene>
    <name evidence="1" type="ORF">SCAR479_11522</name>
</gene>
<comment type="caution">
    <text evidence="1">The sequence shown here is derived from an EMBL/GenBank/DDBJ whole genome shotgun (WGS) entry which is preliminary data.</text>
</comment>
<evidence type="ECO:0000313" key="2">
    <source>
        <dbReference type="Proteomes" id="UP001465668"/>
    </source>
</evidence>
<protein>
    <submittedName>
        <fullName evidence="1">Uncharacterized protein</fullName>
    </submittedName>
</protein>
<organism evidence="1 2">
    <name type="scientific">Seiridium cardinale</name>
    <dbReference type="NCBI Taxonomy" id="138064"/>
    <lineage>
        <taxon>Eukaryota</taxon>
        <taxon>Fungi</taxon>
        <taxon>Dikarya</taxon>
        <taxon>Ascomycota</taxon>
        <taxon>Pezizomycotina</taxon>
        <taxon>Sordariomycetes</taxon>
        <taxon>Xylariomycetidae</taxon>
        <taxon>Amphisphaeriales</taxon>
        <taxon>Sporocadaceae</taxon>
        <taxon>Seiridium</taxon>
    </lineage>
</organism>
<evidence type="ECO:0000313" key="1">
    <source>
        <dbReference type="EMBL" id="KAK9771734.1"/>
    </source>
</evidence>
<proteinExistence type="predicted"/>
<sequence>MGLPTQSSHPSNFAALPLVSLSHLFPRRSSFGHEPSDRTHHRQLSAIPESVSILSRNDQNGLLLTTAARIGSHAYHAHMARHRPYECGIPSGCIIMWLPHLDPEAEKRDRISRS</sequence>
<dbReference type="EMBL" id="JARVKM010000070">
    <property type="protein sequence ID" value="KAK9771734.1"/>
    <property type="molecule type" value="Genomic_DNA"/>
</dbReference>
<dbReference type="Proteomes" id="UP001465668">
    <property type="component" value="Unassembled WGS sequence"/>
</dbReference>
<name>A0ABR2XD68_9PEZI</name>